<dbReference type="EMBL" id="FTOE01000001">
    <property type="protein sequence ID" value="SIS43574.1"/>
    <property type="molecule type" value="Genomic_DNA"/>
</dbReference>
<accession>A0A1N7J2P4</accession>
<dbReference type="AlphaFoldDB" id="A0A1N7J2P4"/>
<proteinExistence type="predicted"/>
<evidence type="ECO:0000313" key="1">
    <source>
        <dbReference type="EMBL" id="SIS43574.1"/>
    </source>
</evidence>
<dbReference type="Proteomes" id="UP000185999">
    <property type="component" value="Unassembled WGS sequence"/>
</dbReference>
<dbReference type="STRING" id="619304.SAMN05421760_101517"/>
<gene>
    <name evidence="1" type="ORF">SAMN05421760_101517</name>
</gene>
<evidence type="ECO:0008006" key="3">
    <source>
        <dbReference type="Google" id="ProtNLM"/>
    </source>
</evidence>
<reference evidence="2" key="1">
    <citation type="submission" date="2017-01" db="EMBL/GenBank/DDBJ databases">
        <authorList>
            <person name="Varghese N."/>
            <person name="Submissions S."/>
        </authorList>
    </citation>
    <scope>NUCLEOTIDE SEQUENCE [LARGE SCALE GENOMIC DNA]</scope>
    <source>
        <strain evidence="2">DSM 22306</strain>
    </source>
</reference>
<sequence length="255" mass="28972">MRYTTVFLLCLVWQIAIAEEHWQKPEYIVQSFLEVALGSEFGGAKEIVHKWVKPVRILVTHQVGDEALHETLLDAHIAHLILITGHDIKRVQRAEQANVRLFFTRESLLIPLIKQHSGEASAAHERGAICLAGFRTNVADEIASASIYIPVDRARQKAKLLACIVEELTQVMGLPRDSDRVYPSVFNDKTPDDLLTGLDDILLRVLYDPRMRAGLNRKQVLNVTPDIVKDLDRQGLIKNAAFRVRKQGALYRYYQ</sequence>
<evidence type="ECO:0000313" key="2">
    <source>
        <dbReference type="Proteomes" id="UP000185999"/>
    </source>
</evidence>
<name>A0A1N7J2P4_9GAMM</name>
<organism evidence="1 2">
    <name type="scientific">Neptunomonas antarctica</name>
    <dbReference type="NCBI Taxonomy" id="619304"/>
    <lineage>
        <taxon>Bacteria</taxon>
        <taxon>Pseudomonadati</taxon>
        <taxon>Pseudomonadota</taxon>
        <taxon>Gammaproteobacteria</taxon>
        <taxon>Oceanospirillales</taxon>
        <taxon>Oceanospirillaceae</taxon>
        <taxon>Neptunomonas</taxon>
    </lineage>
</organism>
<dbReference type="RefSeq" id="WP_054342700.1">
    <property type="nucleotide sequence ID" value="NZ_FTOE01000001.1"/>
</dbReference>
<dbReference type="InterPro" id="IPR021323">
    <property type="entry name" value="DUF2927"/>
</dbReference>
<dbReference type="Pfam" id="PF11150">
    <property type="entry name" value="DUF2927"/>
    <property type="match status" value="1"/>
</dbReference>
<dbReference type="OrthoDB" id="3295600at2"/>
<protein>
    <recommendedName>
        <fullName evidence="3">DUF2927 domain-containing protein</fullName>
    </recommendedName>
</protein>
<keyword evidence="2" id="KW-1185">Reference proteome</keyword>